<evidence type="ECO:0000256" key="2">
    <source>
        <dbReference type="ARBA" id="ARBA00022730"/>
    </source>
</evidence>
<dbReference type="InterPro" id="IPR005633">
    <property type="entry name" value="Ribosomal_uL23_N"/>
</dbReference>
<dbReference type="PANTHER" id="PTHR11620">
    <property type="entry name" value="60S RIBOSOMAL PROTEIN L23A"/>
    <property type="match status" value="1"/>
</dbReference>
<evidence type="ECO:0000259" key="7">
    <source>
        <dbReference type="Pfam" id="PF03939"/>
    </source>
</evidence>
<reference evidence="8 9" key="1">
    <citation type="submission" date="2017-04" db="EMBL/GenBank/DDBJ databases">
        <title>Genome sequencing of [Candida] sorbophila.</title>
        <authorList>
            <person name="Ahn J.O."/>
        </authorList>
    </citation>
    <scope>NUCLEOTIDE SEQUENCE [LARGE SCALE GENOMIC DNA]</scope>
    <source>
        <strain evidence="8 9">DS02</strain>
    </source>
</reference>
<dbReference type="InterPro" id="IPR012677">
    <property type="entry name" value="Nucleotide-bd_a/b_plait_sf"/>
</dbReference>
<evidence type="ECO:0000256" key="4">
    <source>
        <dbReference type="ARBA" id="ARBA00022980"/>
    </source>
</evidence>
<dbReference type="AlphaFoldDB" id="A0A2T0FFP0"/>
<dbReference type="GO" id="GO:0006412">
    <property type="term" value="P:translation"/>
    <property type="evidence" value="ECO:0007669"/>
    <property type="project" value="InterPro"/>
</dbReference>
<dbReference type="GeneID" id="36515180"/>
<dbReference type="Proteomes" id="UP000238350">
    <property type="component" value="Unassembled WGS sequence"/>
</dbReference>
<dbReference type="STRING" id="45607.A0A2T0FFP0"/>
<evidence type="ECO:0000256" key="1">
    <source>
        <dbReference type="ARBA" id="ARBA00006700"/>
    </source>
</evidence>
<keyword evidence="3" id="KW-0694">RNA-binding</keyword>
<proteinExistence type="inferred from homology"/>
<dbReference type="SUPFAM" id="SSF54189">
    <property type="entry name" value="Ribosomal proteins S24e, L23 and L15e"/>
    <property type="match status" value="1"/>
</dbReference>
<sequence>MAGSVQKKALAAKKAATKGVHGNKVTKVRTSTTFRLPKTLALARSPKYPRKSVDHPRRLDEYQVIVRNVNSEVATQKIEASNTLVLQVHIKANKYQIRDAVKKLFGAEALKINTLIRPDGTKKAFVRLTSDFDALDVASRAGYL</sequence>
<dbReference type="InterPro" id="IPR001014">
    <property type="entry name" value="Ribosomal_uL23_CS"/>
</dbReference>
<dbReference type="Pfam" id="PF00276">
    <property type="entry name" value="Ribosomal_L23"/>
    <property type="match status" value="1"/>
</dbReference>
<dbReference type="EMBL" id="NDIQ01000001">
    <property type="protein sequence ID" value="PRT53811.1"/>
    <property type="molecule type" value="Genomic_DNA"/>
</dbReference>
<evidence type="ECO:0000256" key="3">
    <source>
        <dbReference type="ARBA" id="ARBA00022884"/>
    </source>
</evidence>
<dbReference type="InterPro" id="IPR013025">
    <property type="entry name" value="Ribosomal_uL23-like"/>
</dbReference>
<dbReference type="OrthoDB" id="1267328at2759"/>
<comment type="caution">
    <text evidence="8">The sequence shown here is derived from an EMBL/GenBank/DDBJ whole genome shotgun (WGS) entry which is preliminary data.</text>
</comment>
<dbReference type="PROSITE" id="PS00050">
    <property type="entry name" value="RIBOSOMAL_L23"/>
    <property type="match status" value="1"/>
</dbReference>
<dbReference type="GO" id="GO:0003735">
    <property type="term" value="F:structural constituent of ribosome"/>
    <property type="evidence" value="ECO:0007669"/>
    <property type="project" value="InterPro"/>
</dbReference>
<dbReference type="Gene3D" id="3.30.70.330">
    <property type="match status" value="1"/>
</dbReference>
<comment type="similarity">
    <text evidence="1 6">Belongs to the universal ribosomal protein uL23 family.</text>
</comment>
<dbReference type="GO" id="GO:1990904">
    <property type="term" value="C:ribonucleoprotein complex"/>
    <property type="evidence" value="ECO:0007669"/>
    <property type="project" value="UniProtKB-KW"/>
</dbReference>
<dbReference type="GO" id="GO:0019843">
    <property type="term" value="F:rRNA binding"/>
    <property type="evidence" value="ECO:0007669"/>
    <property type="project" value="UniProtKB-KW"/>
</dbReference>
<dbReference type="InterPro" id="IPR012678">
    <property type="entry name" value="Ribosomal_uL23/eL15/eS24_sf"/>
</dbReference>
<dbReference type="HAMAP" id="MF_01369_A">
    <property type="entry name" value="Ribosomal_uL23_A"/>
    <property type="match status" value="1"/>
</dbReference>
<protein>
    <submittedName>
        <fullName evidence="8">60S ribosomal protein L25-B</fullName>
    </submittedName>
</protein>
<keyword evidence="4 6" id="KW-0689">Ribosomal protein</keyword>
<accession>A0A2T0FFP0</accession>
<organism evidence="8 9">
    <name type="scientific">Wickerhamiella sorbophila</name>
    <dbReference type="NCBI Taxonomy" id="45607"/>
    <lineage>
        <taxon>Eukaryota</taxon>
        <taxon>Fungi</taxon>
        <taxon>Dikarya</taxon>
        <taxon>Ascomycota</taxon>
        <taxon>Saccharomycotina</taxon>
        <taxon>Dipodascomycetes</taxon>
        <taxon>Dipodascales</taxon>
        <taxon>Trichomonascaceae</taxon>
        <taxon>Wickerhamiella</taxon>
    </lineage>
</organism>
<dbReference type="GO" id="GO:0005840">
    <property type="term" value="C:ribosome"/>
    <property type="evidence" value="ECO:0007669"/>
    <property type="project" value="UniProtKB-KW"/>
</dbReference>
<keyword evidence="2" id="KW-0699">rRNA-binding</keyword>
<dbReference type="RefSeq" id="XP_024663757.1">
    <property type="nucleotide sequence ID" value="XM_024807989.1"/>
</dbReference>
<evidence type="ECO:0000256" key="5">
    <source>
        <dbReference type="ARBA" id="ARBA00023274"/>
    </source>
</evidence>
<keyword evidence="5 6" id="KW-0687">Ribonucleoprotein</keyword>
<evidence type="ECO:0000313" key="8">
    <source>
        <dbReference type="EMBL" id="PRT53811.1"/>
    </source>
</evidence>
<keyword evidence="9" id="KW-1185">Reference proteome</keyword>
<name>A0A2T0FFP0_9ASCO</name>
<evidence type="ECO:0000256" key="6">
    <source>
        <dbReference type="RuleBase" id="RU003934"/>
    </source>
</evidence>
<dbReference type="Pfam" id="PF03939">
    <property type="entry name" value="Ribosomal_L23eN"/>
    <property type="match status" value="1"/>
</dbReference>
<evidence type="ECO:0000313" key="9">
    <source>
        <dbReference type="Proteomes" id="UP000238350"/>
    </source>
</evidence>
<gene>
    <name evidence="8" type="ORF">B9G98_01431</name>
</gene>
<feature type="domain" description="Large ribosomal subunit protein uL23 N-terminal" evidence="7">
    <location>
        <begin position="7"/>
        <end position="55"/>
    </location>
</feature>